<dbReference type="RefSeq" id="WP_188417779.1">
    <property type="nucleotide sequence ID" value="NZ_BMDO01000008.1"/>
</dbReference>
<dbReference type="AlphaFoldDB" id="A0A917N270"/>
<evidence type="ECO:0000256" key="1">
    <source>
        <dbReference type="SAM" id="SignalP"/>
    </source>
</evidence>
<keyword evidence="3" id="KW-1185">Reference proteome</keyword>
<reference evidence="2" key="1">
    <citation type="journal article" date="2014" name="Int. J. Syst. Evol. Microbiol.">
        <title>Complete genome sequence of Corynebacterium casei LMG S-19264T (=DSM 44701T), isolated from a smear-ripened cheese.</title>
        <authorList>
            <consortium name="US DOE Joint Genome Institute (JGI-PGF)"/>
            <person name="Walter F."/>
            <person name="Albersmeier A."/>
            <person name="Kalinowski J."/>
            <person name="Ruckert C."/>
        </authorList>
    </citation>
    <scope>NUCLEOTIDE SEQUENCE</scope>
    <source>
        <strain evidence="2">CCM 8711</strain>
    </source>
</reference>
<organism evidence="2 3">
    <name type="scientific">Mucilaginibacter galii</name>
    <dbReference type="NCBI Taxonomy" id="2005073"/>
    <lineage>
        <taxon>Bacteria</taxon>
        <taxon>Pseudomonadati</taxon>
        <taxon>Bacteroidota</taxon>
        <taxon>Sphingobacteriia</taxon>
        <taxon>Sphingobacteriales</taxon>
        <taxon>Sphingobacteriaceae</taxon>
        <taxon>Mucilaginibacter</taxon>
    </lineage>
</organism>
<dbReference type="EMBL" id="BMDO01000008">
    <property type="protein sequence ID" value="GGI51665.1"/>
    <property type="molecule type" value="Genomic_DNA"/>
</dbReference>
<feature type="chain" id="PRO_5036719386" description="SH3 domain-containing protein" evidence="1">
    <location>
        <begin position="30"/>
        <end position="206"/>
    </location>
</feature>
<sequence>MHTTIVSTCLSKINLLLSLLLLSTLPVLAQNGTYERNATKGAYGVISFQKTGNLVKAEIFTWWNSSNSQTGSYFGQGTLKNDFVYLKSDENEPECKVTLHLVQGKIKATFSKCSTDHLTEDFNGTYTKISDAVAGDYQVIASKAYFYKAANTASKLKAYVVQGDKVTLDMQNMAANTGNWVFVSYMNKADKETTGFMPLSALKRIN</sequence>
<dbReference type="Proteomes" id="UP000662074">
    <property type="component" value="Unassembled WGS sequence"/>
</dbReference>
<evidence type="ECO:0000313" key="3">
    <source>
        <dbReference type="Proteomes" id="UP000662074"/>
    </source>
</evidence>
<proteinExistence type="predicted"/>
<name>A0A917N270_9SPHI</name>
<reference evidence="2" key="2">
    <citation type="submission" date="2020-09" db="EMBL/GenBank/DDBJ databases">
        <authorList>
            <person name="Sun Q."/>
            <person name="Sedlacek I."/>
        </authorList>
    </citation>
    <scope>NUCLEOTIDE SEQUENCE</scope>
    <source>
        <strain evidence="2">CCM 8711</strain>
    </source>
</reference>
<keyword evidence="1" id="KW-0732">Signal</keyword>
<comment type="caution">
    <text evidence="2">The sequence shown here is derived from an EMBL/GenBank/DDBJ whole genome shotgun (WGS) entry which is preliminary data.</text>
</comment>
<gene>
    <name evidence="2" type="ORF">GCM10011425_28770</name>
</gene>
<evidence type="ECO:0000313" key="2">
    <source>
        <dbReference type="EMBL" id="GGI51665.1"/>
    </source>
</evidence>
<feature type="signal peptide" evidence="1">
    <location>
        <begin position="1"/>
        <end position="29"/>
    </location>
</feature>
<evidence type="ECO:0008006" key="4">
    <source>
        <dbReference type="Google" id="ProtNLM"/>
    </source>
</evidence>
<accession>A0A917N270</accession>
<protein>
    <recommendedName>
        <fullName evidence="4">SH3 domain-containing protein</fullName>
    </recommendedName>
</protein>